<evidence type="ECO:0000313" key="3">
    <source>
        <dbReference type="Proteomes" id="UP000053904"/>
    </source>
</evidence>
<organism evidence="2 3">
    <name type="scientific">candidate division WS6 bacterium 34_10</name>
    <dbReference type="NCBI Taxonomy" id="1641389"/>
    <lineage>
        <taxon>Bacteria</taxon>
        <taxon>Candidatus Dojkabacteria</taxon>
    </lineage>
</organism>
<proteinExistence type="predicted"/>
<evidence type="ECO:0000313" key="2">
    <source>
        <dbReference type="EMBL" id="KUK77762.1"/>
    </source>
</evidence>
<feature type="domain" description="RNHCP" evidence="1">
    <location>
        <begin position="26"/>
        <end position="108"/>
    </location>
</feature>
<dbReference type="Proteomes" id="UP000053904">
    <property type="component" value="Unassembled WGS sequence"/>
</dbReference>
<dbReference type="Pfam" id="PF12647">
    <property type="entry name" value="RNHCP"/>
    <property type="match status" value="1"/>
</dbReference>
<reference evidence="3" key="1">
    <citation type="journal article" date="2015" name="MBio">
        <title>Genome-Resolved Metagenomic Analysis Reveals Roles for Candidate Phyla and Other Microbial Community Members in Biogeochemical Transformations in Oil Reservoirs.</title>
        <authorList>
            <person name="Hu P."/>
            <person name="Tom L."/>
            <person name="Singh A."/>
            <person name="Thomas B.C."/>
            <person name="Baker B.J."/>
            <person name="Piceno Y.M."/>
            <person name="Andersen G.L."/>
            <person name="Banfield J.F."/>
        </authorList>
    </citation>
    <scope>NUCLEOTIDE SEQUENCE [LARGE SCALE GENOMIC DNA]</scope>
</reference>
<dbReference type="InterPro" id="IPR024439">
    <property type="entry name" value="RNHCP"/>
</dbReference>
<dbReference type="EMBL" id="LGGO01000007">
    <property type="protein sequence ID" value="KUK77762.1"/>
    <property type="molecule type" value="Genomic_DNA"/>
</dbReference>
<dbReference type="AlphaFoldDB" id="A0A101HJ24"/>
<sequence length="119" mass="13419">MITSEDNTNSNSIEKLPSKKFERKIEDFVCENCGTEVEGNGYTDHCPNCLYSKHVDVNPGDRAADCGGLMIPKAVEVKSDGYKIYYNCEKCGYKHRVKSSPDDNFELILSLSRNPIPEY</sequence>
<protein>
    <recommendedName>
        <fullName evidence="1">RNHCP domain-containing protein</fullName>
    </recommendedName>
</protein>
<name>A0A101HJ24_9BACT</name>
<accession>A0A101HJ24</accession>
<comment type="caution">
    <text evidence="2">The sequence shown here is derived from an EMBL/GenBank/DDBJ whole genome shotgun (WGS) entry which is preliminary data.</text>
</comment>
<evidence type="ECO:0000259" key="1">
    <source>
        <dbReference type="Pfam" id="PF12647"/>
    </source>
</evidence>
<gene>
    <name evidence="2" type="ORF">XD93_0107</name>
</gene>
<dbReference type="PATRIC" id="fig|1641389.3.peg.1261"/>